<dbReference type="InterPro" id="IPR003797">
    <property type="entry name" value="DegV"/>
</dbReference>
<dbReference type="PANTHER" id="PTHR33434:SF8">
    <property type="entry name" value="DEGV DOMAIN-CONTAINING PROTEIN SPR1019"/>
    <property type="match status" value="1"/>
</dbReference>
<reference evidence="2" key="1">
    <citation type="journal article" date="2022" name="Int. J. Syst. Evol. Microbiol.">
        <title>Apilactobacillus apisilvae sp. nov., Nicolia spurrieriana gen. nov. sp. nov., Bombilactobacillus folatiphilus sp. nov. and Bombilactobacillus thymidiniphilus sp. nov., four new lactic acid bacterial isolates from stingless bees Tetragonula carbonaria and Austroplebeia australis.</title>
        <authorList>
            <person name="Oliphant S.A."/>
            <person name="Watson-Haigh N.S."/>
            <person name="Sumby K.M."/>
            <person name="Gardner J."/>
            <person name="Groom S."/>
            <person name="Jiranek V."/>
        </authorList>
    </citation>
    <scope>NUCLEOTIDE SEQUENCE</scope>
    <source>
        <strain evidence="2">SG4_D2</strain>
    </source>
</reference>
<dbReference type="Pfam" id="PF02645">
    <property type="entry name" value="DegV"/>
    <property type="match status" value="1"/>
</dbReference>
<proteinExistence type="predicted"/>
<dbReference type="NCBIfam" id="TIGR00762">
    <property type="entry name" value="DegV"/>
    <property type="match status" value="1"/>
</dbReference>
<evidence type="ECO:0000313" key="2">
    <source>
        <dbReference type="EMBL" id="UQS82783.1"/>
    </source>
</evidence>
<accession>A0ABY4PAK9</accession>
<evidence type="ECO:0000313" key="3">
    <source>
        <dbReference type="Proteomes" id="UP000831495"/>
    </source>
</evidence>
<keyword evidence="3" id="KW-1185">Reference proteome</keyword>
<dbReference type="InterPro" id="IPR050270">
    <property type="entry name" value="DegV_domain_contain"/>
</dbReference>
<name>A0ABY4PAK9_9LACO</name>
<organism evidence="2 3">
    <name type="scientific">Bombilactobacillus folatiphilus</name>
    <dbReference type="NCBI Taxonomy" id="2923362"/>
    <lineage>
        <taxon>Bacteria</taxon>
        <taxon>Bacillati</taxon>
        <taxon>Bacillota</taxon>
        <taxon>Bacilli</taxon>
        <taxon>Lactobacillales</taxon>
        <taxon>Lactobacillaceae</taxon>
        <taxon>Bombilactobacillus</taxon>
    </lineage>
</organism>
<dbReference type="PROSITE" id="PS51482">
    <property type="entry name" value="DEGV"/>
    <property type="match status" value="1"/>
</dbReference>
<gene>
    <name evidence="2" type="ORF">MOO45_03845</name>
</gene>
<evidence type="ECO:0000256" key="1">
    <source>
        <dbReference type="ARBA" id="ARBA00023121"/>
    </source>
</evidence>
<sequence>MANVKILTDSSVQLTSAEIDQYQITVVPLTVAIDGKQYIDGHDITRQEFADEMLSSTNFPKTSQPPIGRFLDAFNQLGEDGSEILAITLTKGLSGTVDAARQAAELSDAKVTVIDSGSTDRGMAFQVIEAAKMAQKGAQMSELVAKVQEIVNNMELYVCIPHPENIIKGGRLGKVAASLTSLLNIDVVVQVKNNKLSIARKGRGVKVIKRFVAETLSRIETDSDRISEVGMSYVSDKTFPEQIAQELQQKCPNVKPFIELTSPIIMTHTGEGAFAIIFYRQ</sequence>
<dbReference type="Gene3D" id="3.40.50.10170">
    <property type="match status" value="1"/>
</dbReference>
<dbReference type="PANTHER" id="PTHR33434">
    <property type="entry name" value="DEGV DOMAIN-CONTAINING PROTEIN DR_1986-RELATED"/>
    <property type="match status" value="1"/>
</dbReference>
<dbReference type="Gene3D" id="3.30.1180.10">
    <property type="match status" value="1"/>
</dbReference>
<dbReference type="Proteomes" id="UP000831495">
    <property type="component" value="Chromosome"/>
</dbReference>
<dbReference type="SUPFAM" id="SSF82549">
    <property type="entry name" value="DAK1/DegV-like"/>
    <property type="match status" value="1"/>
</dbReference>
<keyword evidence="1" id="KW-0446">Lipid-binding</keyword>
<dbReference type="RefSeq" id="WP_249515061.1">
    <property type="nucleotide sequence ID" value="NZ_CP093366.1"/>
</dbReference>
<dbReference type="InterPro" id="IPR043168">
    <property type="entry name" value="DegV_C"/>
</dbReference>
<dbReference type="EMBL" id="CP093366">
    <property type="protein sequence ID" value="UQS82783.1"/>
    <property type="molecule type" value="Genomic_DNA"/>
</dbReference>
<protein>
    <submittedName>
        <fullName evidence="2">DegV family protein</fullName>
    </submittedName>
</protein>